<sequence>MTGELLLSRHHQTSSSNVPQVESNGSGMDRSPSGGSIGRNQSGTNLAENGDVHASKGNTHFMRKIPAGAEASNILVGEVDFLEKPLSAFVRLSQAVVLGDLTEVPVPTRFVFVLLGPMVSLVVKLESRAYGIDKAFE</sequence>
<feature type="compositionally biased region" description="Polar residues" evidence="1">
    <location>
        <begin position="38"/>
        <end position="47"/>
    </location>
</feature>
<evidence type="ECO:0000259" key="2">
    <source>
        <dbReference type="Pfam" id="PF07565"/>
    </source>
</evidence>
<dbReference type="PANTHER" id="PTHR11453:SF36">
    <property type="entry name" value="ANION EXCHANGE PROTEIN"/>
    <property type="match status" value="1"/>
</dbReference>
<dbReference type="InterPro" id="IPR013769">
    <property type="entry name" value="Band3_cytoplasmic_dom"/>
</dbReference>
<dbReference type="GO" id="GO:0008510">
    <property type="term" value="F:sodium:bicarbonate symporter activity"/>
    <property type="evidence" value="ECO:0007669"/>
    <property type="project" value="TreeGrafter"/>
</dbReference>
<dbReference type="GO" id="GO:0005886">
    <property type="term" value="C:plasma membrane"/>
    <property type="evidence" value="ECO:0007669"/>
    <property type="project" value="TreeGrafter"/>
</dbReference>
<gene>
    <name evidence="3" type="ORF">AFUS01_LOCUS8079</name>
</gene>
<dbReference type="EMBL" id="CAJVCH010055390">
    <property type="protein sequence ID" value="CAG7718708.1"/>
    <property type="molecule type" value="Genomic_DNA"/>
</dbReference>
<dbReference type="InterPro" id="IPR003020">
    <property type="entry name" value="HCO3_transpt_euk"/>
</dbReference>
<accession>A0A8J2JEF9</accession>
<keyword evidence="4" id="KW-1185">Reference proteome</keyword>
<dbReference type="GO" id="GO:0051453">
    <property type="term" value="P:regulation of intracellular pH"/>
    <property type="evidence" value="ECO:0007669"/>
    <property type="project" value="TreeGrafter"/>
</dbReference>
<dbReference type="OrthoDB" id="1735926at2759"/>
<comment type="caution">
    <text evidence="3">The sequence shown here is derived from an EMBL/GenBank/DDBJ whole genome shotgun (WGS) entry which is preliminary data.</text>
</comment>
<evidence type="ECO:0000313" key="4">
    <source>
        <dbReference type="Proteomes" id="UP000708208"/>
    </source>
</evidence>
<feature type="compositionally biased region" description="Polar residues" evidence="1">
    <location>
        <begin position="13"/>
        <end position="26"/>
    </location>
</feature>
<dbReference type="AlphaFoldDB" id="A0A8J2JEF9"/>
<reference evidence="3" key="1">
    <citation type="submission" date="2021-06" db="EMBL/GenBank/DDBJ databases">
        <authorList>
            <person name="Hodson N. C."/>
            <person name="Mongue J. A."/>
            <person name="Jaron S. K."/>
        </authorList>
    </citation>
    <scope>NUCLEOTIDE SEQUENCE</scope>
</reference>
<protein>
    <recommendedName>
        <fullName evidence="2">Band 3 cytoplasmic domain-containing protein</fullName>
    </recommendedName>
</protein>
<organism evidence="3 4">
    <name type="scientific">Allacma fusca</name>
    <dbReference type="NCBI Taxonomy" id="39272"/>
    <lineage>
        <taxon>Eukaryota</taxon>
        <taxon>Metazoa</taxon>
        <taxon>Ecdysozoa</taxon>
        <taxon>Arthropoda</taxon>
        <taxon>Hexapoda</taxon>
        <taxon>Collembola</taxon>
        <taxon>Symphypleona</taxon>
        <taxon>Sminthuridae</taxon>
        <taxon>Allacma</taxon>
    </lineage>
</organism>
<dbReference type="GO" id="GO:0008509">
    <property type="term" value="F:monoatomic anion transmembrane transporter activity"/>
    <property type="evidence" value="ECO:0007669"/>
    <property type="project" value="InterPro"/>
</dbReference>
<evidence type="ECO:0000256" key="1">
    <source>
        <dbReference type="SAM" id="MobiDB-lite"/>
    </source>
</evidence>
<dbReference type="GO" id="GO:0005452">
    <property type="term" value="F:solute:inorganic anion antiporter activity"/>
    <property type="evidence" value="ECO:0007669"/>
    <property type="project" value="InterPro"/>
</dbReference>
<feature type="region of interest" description="Disordered" evidence="1">
    <location>
        <begin position="1"/>
        <end position="58"/>
    </location>
</feature>
<name>A0A8J2JEF9_9HEXA</name>
<dbReference type="Pfam" id="PF07565">
    <property type="entry name" value="Band_3_cyto"/>
    <property type="match status" value="1"/>
</dbReference>
<dbReference type="PANTHER" id="PTHR11453">
    <property type="entry name" value="ANION EXCHANGE PROTEIN"/>
    <property type="match status" value="1"/>
</dbReference>
<dbReference type="Proteomes" id="UP000708208">
    <property type="component" value="Unassembled WGS sequence"/>
</dbReference>
<feature type="domain" description="Band 3 cytoplasmic" evidence="2">
    <location>
        <begin position="41"/>
        <end position="118"/>
    </location>
</feature>
<evidence type="ECO:0000313" key="3">
    <source>
        <dbReference type="EMBL" id="CAG7718708.1"/>
    </source>
</evidence>
<proteinExistence type="predicted"/>